<dbReference type="InterPro" id="IPR053826">
    <property type="entry name" value="WDR75"/>
</dbReference>
<name>A0AAV0AQU2_PHAPC</name>
<feature type="repeat" description="WD" evidence="8">
    <location>
        <begin position="548"/>
        <end position="581"/>
    </location>
</feature>
<evidence type="ECO:0000313" key="10">
    <source>
        <dbReference type="EMBL" id="CAH7671532.1"/>
    </source>
</evidence>
<evidence type="ECO:0000256" key="1">
    <source>
        <dbReference type="ARBA" id="ARBA00004604"/>
    </source>
</evidence>
<keyword evidence="5" id="KW-0677">Repeat</keyword>
<keyword evidence="2" id="KW-0690">Ribosome biogenesis</keyword>
<accession>A0AAV0AQU2</accession>
<dbReference type="Pfam" id="PF23869">
    <property type="entry name" value="Beta-prop_WDR75_1st"/>
    <property type="match status" value="1"/>
</dbReference>
<evidence type="ECO:0000256" key="8">
    <source>
        <dbReference type="PROSITE-ProRule" id="PRU00221"/>
    </source>
</evidence>
<evidence type="ECO:0000256" key="5">
    <source>
        <dbReference type="ARBA" id="ARBA00022737"/>
    </source>
</evidence>
<dbReference type="Gene3D" id="2.130.10.10">
    <property type="entry name" value="YVTN repeat-like/Quinoprotein amine dehydrogenase"/>
    <property type="match status" value="2"/>
</dbReference>
<dbReference type="InterPro" id="IPR015943">
    <property type="entry name" value="WD40/YVTN_repeat-like_dom_sf"/>
</dbReference>
<evidence type="ECO:0000256" key="7">
    <source>
        <dbReference type="ARBA" id="ARBA00023242"/>
    </source>
</evidence>
<evidence type="ECO:0000256" key="4">
    <source>
        <dbReference type="ARBA" id="ARBA00022574"/>
    </source>
</evidence>
<evidence type="ECO:0000259" key="9">
    <source>
        <dbReference type="Pfam" id="PF23769"/>
    </source>
</evidence>
<evidence type="ECO:0000256" key="6">
    <source>
        <dbReference type="ARBA" id="ARBA00023163"/>
    </source>
</evidence>
<dbReference type="GO" id="GO:0003723">
    <property type="term" value="F:RNA binding"/>
    <property type="evidence" value="ECO:0007669"/>
    <property type="project" value="InterPro"/>
</dbReference>
<keyword evidence="7" id="KW-0539">Nucleus</keyword>
<comment type="subcellular location">
    <subcellularLocation>
        <location evidence="1">Nucleus</location>
        <location evidence="1">Nucleolus</location>
    </subcellularLocation>
</comment>
<sequence length="947" mass="105146">MKWHALLQPNHVSCQPLISDDSKYCFVPGIPLSINVYSVDTSALISSCKLPFCGRGIRLISIHRHPIFPDEQIILVSSIGYIYIFDFLKKRLIAKHETKLLTLFTSIRISSEEKSQSVSHSLTITVIGKKTEVGVPQSNLNPKEGKFKKNTNNQKFALYAIQIDSSDQNIRSNGATKPPHAPILEILKVSHPVAFAASACGNWIGIVNRSSICVIRLIQEDLFEDLNIHKKSRKSKFQAVYFSTPERISCIAFPPKVQADQTFSLDPSPSEISRTSCDFFATGSKTGKIALWHALSEAQWNSYLEARASNPCKAFPCPTSVAHWHAHAVRDLQFTSNGSYLLSGGEEAVLVLWRLEDFSGIGIDSKVFLPRLPGTISRISLIERLESNEAGALITTAEGDLLLVNLATMSLEKRLKLPKMQQLPCIYKKSVGLLSHLACPQKQPKKRYGTVILQSSNPTGLQVLDCNSGYMLNEMLITPKNKISRRDDRPIVEPVLSHMALGGEYDHYMATIDTWVDEERNFEKETTLKLWERDEVNSNSFNLIGQVNNPHEARITSLNVSLGKIPTIVTTSSDSTIKIWSSSSLTSHSNLTKIPGSSKAFEWLTSAMISYRGLEARKTAFSEDGSVLAVLHDSCVTLWDVGNQRYLKVIASGSQSRVGKFKQVCFAGVLMDKIVVAGSCGLCVFDLLTGDEIGFWPCQVNIVINRPGTEKVFVFRSSLNTSNSKGKQKNSQLESNSELIVIDLSTKNAALFNIELHDVSAATFVEVNIEKKIKNDSAKDEILDGLVIVSRKGGLMRYGENPPLGSGKEAASEKLEKLGIKSNLPFSDLLDSKPNEELRFNLKRLSYSLNSDSSLVQMSEMFETIMNMAPHLVPPSHVLWPNLIQPRPLIKSSVKEKPVDLKPITDFLQNSKTTQPLKGRNLTNNDFILPAVEYRSLKLDELVAKPE</sequence>
<keyword evidence="4 8" id="KW-0853">WD repeat</keyword>
<dbReference type="EMBL" id="CALTRL010001205">
    <property type="protein sequence ID" value="CAH7671532.1"/>
    <property type="molecule type" value="Genomic_DNA"/>
</dbReference>
<dbReference type="SMART" id="SM00320">
    <property type="entry name" value="WD40"/>
    <property type="match status" value="4"/>
</dbReference>
<protein>
    <submittedName>
        <fullName evidence="10">WD40-repeat-containing domain protein</fullName>
    </submittedName>
</protein>
<dbReference type="InterPro" id="IPR036322">
    <property type="entry name" value="WD40_repeat_dom_sf"/>
</dbReference>
<dbReference type="GO" id="GO:0045943">
    <property type="term" value="P:positive regulation of transcription by RNA polymerase I"/>
    <property type="evidence" value="ECO:0007669"/>
    <property type="project" value="InterPro"/>
</dbReference>
<gene>
    <name evidence="10" type="ORF">PPACK8108_LOCUS6317</name>
</gene>
<reference evidence="10" key="1">
    <citation type="submission" date="2022-06" db="EMBL/GenBank/DDBJ databases">
        <authorList>
            <consortium name="SYNGENTA / RWTH Aachen University"/>
        </authorList>
    </citation>
    <scope>NUCLEOTIDE SEQUENCE</scope>
</reference>
<dbReference type="Proteomes" id="UP001153365">
    <property type="component" value="Unassembled WGS sequence"/>
</dbReference>
<dbReference type="PANTHER" id="PTHR44215">
    <property type="entry name" value="WD REPEAT-CONTAINING PROTEIN 75"/>
    <property type="match status" value="1"/>
</dbReference>
<feature type="repeat" description="WD" evidence="8">
    <location>
        <begin position="322"/>
        <end position="356"/>
    </location>
</feature>
<dbReference type="PANTHER" id="PTHR44215:SF1">
    <property type="entry name" value="WD REPEAT-CONTAINING PROTEIN 75"/>
    <property type="match status" value="1"/>
</dbReference>
<dbReference type="PROSITE" id="PS50082">
    <property type="entry name" value="WD_REPEATS_2"/>
    <property type="match status" value="2"/>
</dbReference>
<dbReference type="GO" id="GO:0032040">
    <property type="term" value="C:small-subunit processome"/>
    <property type="evidence" value="ECO:0007669"/>
    <property type="project" value="InterPro"/>
</dbReference>
<keyword evidence="6" id="KW-0804">Transcription</keyword>
<dbReference type="GO" id="GO:0006364">
    <property type="term" value="P:rRNA processing"/>
    <property type="evidence" value="ECO:0007669"/>
    <property type="project" value="UniProtKB-KW"/>
</dbReference>
<evidence type="ECO:0000313" key="11">
    <source>
        <dbReference type="Proteomes" id="UP001153365"/>
    </source>
</evidence>
<keyword evidence="3" id="KW-0698">rRNA processing</keyword>
<evidence type="ECO:0000256" key="2">
    <source>
        <dbReference type="ARBA" id="ARBA00022517"/>
    </source>
</evidence>
<evidence type="ECO:0000256" key="3">
    <source>
        <dbReference type="ARBA" id="ARBA00022552"/>
    </source>
</evidence>
<dbReference type="InterPro" id="IPR001680">
    <property type="entry name" value="WD40_rpt"/>
</dbReference>
<dbReference type="AlphaFoldDB" id="A0AAV0AQU2"/>
<feature type="domain" description="WD repeat-containing protein 75 second beta-propeller" evidence="9">
    <location>
        <begin position="507"/>
        <end position="716"/>
    </location>
</feature>
<proteinExistence type="predicted"/>
<dbReference type="GO" id="GO:2000234">
    <property type="term" value="P:positive regulation of rRNA processing"/>
    <property type="evidence" value="ECO:0007669"/>
    <property type="project" value="TreeGrafter"/>
</dbReference>
<dbReference type="InterPro" id="IPR057644">
    <property type="entry name" value="Beta-prop_WDR75_2nd"/>
</dbReference>
<organism evidence="10 11">
    <name type="scientific">Phakopsora pachyrhizi</name>
    <name type="common">Asian soybean rust disease fungus</name>
    <dbReference type="NCBI Taxonomy" id="170000"/>
    <lineage>
        <taxon>Eukaryota</taxon>
        <taxon>Fungi</taxon>
        <taxon>Dikarya</taxon>
        <taxon>Basidiomycota</taxon>
        <taxon>Pucciniomycotina</taxon>
        <taxon>Pucciniomycetes</taxon>
        <taxon>Pucciniales</taxon>
        <taxon>Phakopsoraceae</taxon>
        <taxon>Phakopsora</taxon>
    </lineage>
</organism>
<comment type="caution">
    <text evidence="10">The sequence shown here is derived from an EMBL/GenBank/DDBJ whole genome shotgun (WGS) entry which is preliminary data.</text>
</comment>
<keyword evidence="11" id="KW-1185">Reference proteome</keyword>
<dbReference type="SUPFAM" id="SSF50978">
    <property type="entry name" value="WD40 repeat-like"/>
    <property type="match status" value="2"/>
</dbReference>
<dbReference type="Pfam" id="PF23769">
    <property type="entry name" value="Beta-prop_WDR75_2nd"/>
    <property type="match status" value="1"/>
</dbReference>
<dbReference type="PROSITE" id="PS50294">
    <property type="entry name" value="WD_REPEATS_REGION"/>
    <property type="match status" value="1"/>
</dbReference>